<name>A0A2P6NPN9_9EUKA</name>
<evidence type="ECO:0000256" key="1">
    <source>
        <dbReference type="SAM" id="Phobius"/>
    </source>
</evidence>
<keyword evidence="1" id="KW-0472">Membrane</keyword>
<sequence>MPPCLLSLDHLHVAVMLNSAFQQCSSLSHLRTTFWLIPLLCQPHSMFVFVVFLFLTVNISISQRLTTETGDVDLSSLQERVGGPHHARCFNGTLEAKTLTLSTSEKWITMQKITRVFERCKCAGCNTPDKFRSINAAAECMK</sequence>
<organism evidence="2 3">
    <name type="scientific">Planoprotostelium fungivorum</name>
    <dbReference type="NCBI Taxonomy" id="1890364"/>
    <lineage>
        <taxon>Eukaryota</taxon>
        <taxon>Amoebozoa</taxon>
        <taxon>Evosea</taxon>
        <taxon>Variosea</taxon>
        <taxon>Cavosteliida</taxon>
        <taxon>Cavosteliaceae</taxon>
        <taxon>Planoprotostelium</taxon>
    </lineage>
</organism>
<dbReference type="InParanoid" id="A0A2P6NPN9"/>
<keyword evidence="3" id="KW-1185">Reference proteome</keyword>
<reference evidence="2 3" key="1">
    <citation type="journal article" date="2018" name="Genome Biol. Evol.">
        <title>Multiple Roots of Fruiting Body Formation in Amoebozoa.</title>
        <authorList>
            <person name="Hillmann F."/>
            <person name="Forbes G."/>
            <person name="Novohradska S."/>
            <person name="Ferling I."/>
            <person name="Riege K."/>
            <person name="Groth M."/>
            <person name="Westermann M."/>
            <person name="Marz M."/>
            <person name="Spaller T."/>
            <person name="Winckler T."/>
            <person name="Schaap P."/>
            <person name="Glockner G."/>
        </authorList>
    </citation>
    <scope>NUCLEOTIDE SEQUENCE [LARGE SCALE GENOMIC DNA]</scope>
    <source>
        <strain evidence="2 3">Jena</strain>
    </source>
</reference>
<protein>
    <submittedName>
        <fullName evidence="2">Uncharacterized protein</fullName>
    </submittedName>
</protein>
<dbReference type="EMBL" id="MDYQ01000037">
    <property type="protein sequence ID" value="PRP85912.1"/>
    <property type="molecule type" value="Genomic_DNA"/>
</dbReference>
<accession>A0A2P6NPN9</accession>
<keyword evidence="1" id="KW-1133">Transmembrane helix</keyword>
<gene>
    <name evidence="2" type="ORF">PROFUN_06034</name>
</gene>
<comment type="caution">
    <text evidence="2">The sequence shown here is derived from an EMBL/GenBank/DDBJ whole genome shotgun (WGS) entry which is preliminary data.</text>
</comment>
<evidence type="ECO:0000313" key="3">
    <source>
        <dbReference type="Proteomes" id="UP000241769"/>
    </source>
</evidence>
<feature type="transmembrane region" description="Helical" evidence="1">
    <location>
        <begin position="35"/>
        <end position="55"/>
    </location>
</feature>
<evidence type="ECO:0000313" key="2">
    <source>
        <dbReference type="EMBL" id="PRP85912.1"/>
    </source>
</evidence>
<dbReference type="AlphaFoldDB" id="A0A2P6NPN9"/>
<keyword evidence="1" id="KW-0812">Transmembrane</keyword>
<proteinExistence type="predicted"/>
<dbReference type="Proteomes" id="UP000241769">
    <property type="component" value="Unassembled WGS sequence"/>
</dbReference>